<feature type="chain" id="PRO_5001492433" description="TIL domain-containing protein" evidence="2">
    <location>
        <begin position="42"/>
        <end position="93"/>
    </location>
</feature>
<dbReference type="Proteomes" id="UP000024635">
    <property type="component" value="Unassembled WGS sequence"/>
</dbReference>
<sequence>MTDFLSPVTGSPSVSINLHNIMKLTILVLVITLAHFTLGCGENEVDDRCFNGCEPTCSEPNIACTFECGPGGCRCKEGYLRNKAGNCVPKNKC</sequence>
<protein>
    <recommendedName>
        <fullName evidence="3">TIL domain-containing protein</fullName>
    </recommendedName>
</protein>
<proteinExistence type="predicted"/>
<reference evidence="5" key="1">
    <citation type="journal article" date="2015" name="Nat. Genet.">
        <title>The genome and transcriptome of the zoonotic hookworm Ancylostoma ceylanicum identify infection-specific gene families.</title>
        <authorList>
            <person name="Schwarz E.M."/>
            <person name="Hu Y."/>
            <person name="Antoshechkin I."/>
            <person name="Miller M.M."/>
            <person name="Sternberg P.W."/>
            <person name="Aroian R.V."/>
        </authorList>
    </citation>
    <scope>NUCLEOTIDE SEQUENCE</scope>
    <source>
        <strain evidence="5">HY135</strain>
    </source>
</reference>
<organism evidence="4 5">
    <name type="scientific">Ancylostoma ceylanicum</name>
    <dbReference type="NCBI Taxonomy" id="53326"/>
    <lineage>
        <taxon>Eukaryota</taxon>
        <taxon>Metazoa</taxon>
        <taxon>Ecdysozoa</taxon>
        <taxon>Nematoda</taxon>
        <taxon>Chromadorea</taxon>
        <taxon>Rhabditida</taxon>
        <taxon>Rhabditina</taxon>
        <taxon>Rhabditomorpha</taxon>
        <taxon>Strongyloidea</taxon>
        <taxon>Ancylostomatidae</taxon>
        <taxon>Ancylostomatinae</taxon>
        <taxon>Ancylostoma</taxon>
    </lineage>
</organism>
<evidence type="ECO:0000313" key="5">
    <source>
        <dbReference type="Proteomes" id="UP000024635"/>
    </source>
</evidence>
<keyword evidence="2" id="KW-0732">Signal</keyword>
<accession>A0A016UJC8</accession>
<evidence type="ECO:0000259" key="3">
    <source>
        <dbReference type="Pfam" id="PF01826"/>
    </source>
</evidence>
<evidence type="ECO:0000256" key="1">
    <source>
        <dbReference type="ARBA" id="ARBA00022900"/>
    </source>
</evidence>
<dbReference type="Gene3D" id="2.10.25.10">
    <property type="entry name" value="Laminin"/>
    <property type="match status" value="1"/>
</dbReference>
<evidence type="ECO:0000313" key="4">
    <source>
        <dbReference type="EMBL" id="EYC15474.1"/>
    </source>
</evidence>
<dbReference type="GO" id="GO:0004867">
    <property type="term" value="F:serine-type endopeptidase inhibitor activity"/>
    <property type="evidence" value="ECO:0007669"/>
    <property type="project" value="UniProtKB-KW"/>
</dbReference>
<dbReference type="CDD" id="cd19941">
    <property type="entry name" value="TIL"/>
    <property type="match status" value="1"/>
</dbReference>
<evidence type="ECO:0000256" key="2">
    <source>
        <dbReference type="SAM" id="SignalP"/>
    </source>
</evidence>
<name>A0A016UJC8_9BILA</name>
<comment type="caution">
    <text evidence="4">The sequence shown here is derived from an EMBL/GenBank/DDBJ whole genome shotgun (WGS) entry which is preliminary data.</text>
</comment>
<gene>
    <name evidence="4" type="primary">Acey_s0036.g3160</name>
    <name evidence="4" type="ORF">Y032_0036g3160</name>
</gene>
<dbReference type="InterPro" id="IPR036084">
    <property type="entry name" value="Ser_inhib-like_sf"/>
</dbReference>
<keyword evidence="1" id="KW-0646">Protease inhibitor</keyword>
<dbReference type="AlphaFoldDB" id="A0A016UJC8"/>
<keyword evidence="5" id="KW-1185">Reference proteome</keyword>
<feature type="signal peptide" evidence="2">
    <location>
        <begin position="1"/>
        <end position="41"/>
    </location>
</feature>
<keyword evidence="1" id="KW-0722">Serine protease inhibitor</keyword>
<dbReference type="InterPro" id="IPR002919">
    <property type="entry name" value="TIL_dom"/>
</dbReference>
<dbReference type="EMBL" id="JARK01001372">
    <property type="protein sequence ID" value="EYC15474.1"/>
    <property type="molecule type" value="Genomic_DNA"/>
</dbReference>
<dbReference type="SUPFAM" id="SSF57567">
    <property type="entry name" value="Serine protease inhibitors"/>
    <property type="match status" value="1"/>
</dbReference>
<feature type="domain" description="TIL" evidence="3">
    <location>
        <begin position="40"/>
        <end position="93"/>
    </location>
</feature>
<dbReference type="Pfam" id="PF01826">
    <property type="entry name" value="TIL"/>
    <property type="match status" value="1"/>
</dbReference>
<dbReference type="OrthoDB" id="5867530at2759"/>